<proteinExistence type="predicted"/>
<dbReference type="RefSeq" id="WP_310930070.1">
    <property type="nucleotide sequence ID" value="NZ_JAMQOQ010000005.1"/>
</dbReference>
<organism evidence="1 2">
    <name type="scientific">Halogeometricum luteum</name>
    <dbReference type="NCBI Taxonomy" id="2950537"/>
    <lineage>
        <taxon>Archaea</taxon>
        <taxon>Methanobacteriati</taxon>
        <taxon>Methanobacteriota</taxon>
        <taxon>Stenosarchaea group</taxon>
        <taxon>Halobacteria</taxon>
        <taxon>Halobacteriales</taxon>
        <taxon>Haloferacaceae</taxon>
        <taxon>Halogeometricum</taxon>
    </lineage>
</organism>
<sequence>MASTSPTDCRQALRTAADRLGESPSKAQYESLGLTPASATIVRTMGGWNAAKEAAGLETAASRGSRVQSKPTDVDFSEEAWAELSVDQRWHYRHREQNATQTLDKRAKLRAWVYGLKRERGCTRCSESDPVCLDFHHRDGVEKTANVSELVSNERSRDTIRAEIRRCDVLCANCHRKEHAHYRFERLDIEPSAMVAEFGDVSKERVDSD</sequence>
<evidence type="ECO:0000313" key="2">
    <source>
        <dbReference type="Proteomes" id="UP001254813"/>
    </source>
</evidence>
<keyword evidence="1" id="KW-0378">Hydrolase</keyword>
<name>A0ABU2G5N0_9EURY</name>
<comment type="caution">
    <text evidence="1">The sequence shown here is derived from an EMBL/GenBank/DDBJ whole genome shotgun (WGS) entry which is preliminary data.</text>
</comment>
<dbReference type="Pfam" id="PF18780">
    <property type="entry name" value="HNH_repeat"/>
    <property type="match status" value="1"/>
</dbReference>
<dbReference type="Proteomes" id="UP001254813">
    <property type="component" value="Unassembled WGS sequence"/>
</dbReference>
<keyword evidence="1" id="KW-0255">Endonuclease</keyword>
<evidence type="ECO:0000313" key="1">
    <source>
        <dbReference type="EMBL" id="MDS0296085.1"/>
    </source>
</evidence>
<accession>A0ABU2G5N0</accession>
<dbReference type="EMBL" id="JAMQOQ010000005">
    <property type="protein sequence ID" value="MDS0296085.1"/>
    <property type="molecule type" value="Genomic_DNA"/>
</dbReference>
<dbReference type="GO" id="GO:0004519">
    <property type="term" value="F:endonuclease activity"/>
    <property type="evidence" value="ECO:0007669"/>
    <property type="project" value="UniProtKB-KW"/>
</dbReference>
<protein>
    <submittedName>
        <fullName evidence="1">HNH endonuclease</fullName>
    </submittedName>
</protein>
<keyword evidence="1" id="KW-0540">Nuclease</keyword>
<gene>
    <name evidence="1" type="ORF">NDI79_18065</name>
</gene>
<keyword evidence="2" id="KW-1185">Reference proteome</keyword>
<reference evidence="1 2" key="1">
    <citation type="submission" date="2022-06" db="EMBL/GenBank/DDBJ databases">
        <title>Halogeometricum sp. a new haloarchaeum isolate from saline soil.</title>
        <authorList>
            <person name="Strakova D."/>
            <person name="Galisteo C."/>
            <person name="Sanchez-Porro C."/>
            <person name="Ventosa A."/>
        </authorList>
    </citation>
    <scope>NUCLEOTIDE SEQUENCE [LARGE SCALE GENOMIC DNA]</scope>
    <source>
        <strain evidence="2">S3BR25-2</strain>
    </source>
</reference>
<dbReference type="InterPro" id="IPR041025">
    <property type="entry name" value="HNH_repeat"/>
</dbReference>